<organism evidence="2">
    <name type="scientific">marine metagenome</name>
    <dbReference type="NCBI Taxonomy" id="408172"/>
    <lineage>
        <taxon>unclassified sequences</taxon>
        <taxon>metagenomes</taxon>
        <taxon>ecological metagenomes</taxon>
    </lineage>
</organism>
<dbReference type="InterPro" id="IPR000086">
    <property type="entry name" value="NUDIX_hydrolase_dom"/>
</dbReference>
<evidence type="ECO:0000313" key="2">
    <source>
        <dbReference type="EMBL" id="SVA41305.1"/>
    </source>
</evidence>
<feature type="domain" description="Nudix hydrolase" evidence="1">
    <location>
        <begin position="41"/>
        <end position="175"/>
    </location>
</feature>
<name>A0A381VLU3_9ZZZZ</name>
<dbReference type="EMBL" id="UINC01009205">
    <property type="protein sequence ID" value="SVA41305.1"/>
    <property type="molecule type" value="Genomic_DNA"/>
</dbReference>
<dbReference type="SUPFAM" id="SSF55811">
    <property type="entry name" value="Nudix"/>
    <property type="match status" value="1"/>
</dbReference>
<protein>
    <recommendedName>
        <fullName evidence="1">Nudix hydrolase domain-containing protein</fullName>
    </recommendedName>
</protein>
<dbReference type="PROSITE" id="PS51462">
    <property type="entry name" value="NUDIX"/>
    <property type="match status" value="1"/>
</dbReference>
<dbReference type="AlphaFoldDB" id="A0A381VLU3"/>
<evidence type="ECO:0000259" key="1">
    <source>
        <dbReference type="PROSITE" id="PS51462"/>
    </source>
</evidence>
<dbReference type="Pfam" id="PF00293">
    <property type="entry name" value="NUDIX"/>
    <property type="match status" value="1"/>
</dbReference>
<accession>A0A381VLU3</accession>
<gene>
    <name evidence="2" type="ORF">METZ01_LOCUS94159</name>
</gene>
<proteinExistence type="predicted"/>
<dbReference type="CDD" id="cd03674">
    <property type="entry name" value="NUDIX_Hydrolase"/>
    <property type="match status" value="1"/>
</dbReference>
<dbReference type="InterPro" id="IPR015797">
    <property type="entry name" value="NUDIX_hydrolase-like_dom_sf"/>
</dbReference>
<dbReference type="Gene3D" id="3.90.79.10">
    <property type="entry name" value="Nucleoside Triphosphate Pyrophosphohydrolase"/>
    <property type="match status" value="1"/>
</dbReference>
<reference evidence="2" key="1">
    <citation type="submission" date="2018-05" db="EMBL/GenBank/DDBJ databases">
        <authorList>
            <person name="Lanie J.A."/>
            <person name="Ng W.-L."/>
            <person name="Kazmierczak K.M."/>
            <person name="Andrzejewski T.M."/>
            <person name="Davidsen T.M."/>
            <person name="Wayne K.J."/>
            <person name="Tettelin H."/>
            <person name="Glass J.I."/>
            <person name="Rusch D."/>
            <person name="Podicherti R."/>
            <person name="Tsui H.-C.T."/>
            <person name="Winkler M.E."/>
        </authorList>
    </citation>
    <scope>NUCLEOTIDE SEQUENCE</scope>
</reference>
<sequence length="179" mass="20454">MKNLATLLEDYIIEYPHENAATNMLDFYNKDGNSFSKDNKKGHFTGSAWIVSPDRSMVLMTHHRKLNMWLQLGGHADGLDDLISVAIREAKEESGFDNFVLVNEKIFDLGIHEIPAVSEGPIHLHYDVRFLLEADPKNNTIIISDESHDVRWIPLDKVVKLNPENSMQRMVKKTSALLR</sequence>